<gene>
    <name evidence="1" type="ORF">ACFQ2X_07720</name>
</gene>
<accession>A0ABW3U7F8</accession>
<organism evidence="1 2">
    <name type="scientific">Microbulbifer celer</name>
    <dbReference type="NCBI Taxonomy" id="435905"/>
    <lineage>
        <taxon>Bacteria</taxon>
        <taxon>Pseudomonadati</taxon>
        <taxon>Pseudomonadota</taxon>
        <taxon>Gammaproteobacteria</taxon>
        <taxon>Cellvibrionales</taxon>
        <taxon>Microbulbiferaceae</taxon>
        <taxon>Microbulbifer</taxon>
    </lineage>
</organism>
<evidence type="ECO:0008006" key="3">
    <source>
        <dbReference type="Google" id="ProtNLM"/>
    </source>
</evidence>
<dbReference type="EMBL" id="JBHTLR010000007">
    <property type="protein sequence ID" value="MFD1216479.1"/>
    <property type="molecule type" value="Genomic_DNA"/>
</dbReference>
<dbReference type="RefSeq" id="WP_230438591.1">
    <property type="nucleotide sequence ID" value="NZ_CP087715.1"/>
</dbReference>
<reference evidence="2" key="1">
    <citation type="journal article" date="2019" name="Int. J. Syst. Evol. Microbiol.">
        <title>The Global Catalogue of Microorganisms (GCM) 10K type strain sequencing project: providing services to taxonomists for standard genome sequencing and annotation.</title>
        <authorList>
            <consortium name="The Broad Institute Genomics Platform"/>
            <consortium name="The Broad Institute Genome Sequencing Center for Infectious Disease"/>
            <person name="Wu L."/>
            <person name="Ma J."/>
        </authorList>
    </citation>
    <scope>NUCLEOTIDE SEQUENCE [LARGE SCALE GENOMIC DNA]</scope>
    <source>
        <strain evidence="2">CCUG 54356</strain>
    </source>
</reference>
<protein>
    <recommendedName>
        <fullName evidence="3">Lipoprotein</fullName>
    </recommendedName>
</protein>
<proteinExistence type="predicted"/>
<dbReference type="Proteomes" id="UP001597264">
    <property type="component" value="Unassembled WGS sequence"/>
</dbReference>
<sequence>MLEILAAAAITVTGCQAPDWVADEAVAIGRAVPAKKVPPGNKAIQYCEYFVPQGADAVRVLYFDSQGEKIAEKRLAKATGSDASSVADDSLPEVNQKDFRLGEVREVGRSENGWTFRYRKNHDSQWRETTVGIQDLDVIDAGFDPYVREHWSQLSRGQEVAFGFASPVHGRVIRLRARSVSCQRADHARNHLCVKVDLAQPWLRWLAGDIYLVYSSDDRRLRYFDGVVNILDAGGDSQPLQIEYFYPSKPTS</sequence>
<name>A0ABW3U7F8_9GAMM</name>
<evidence type="ECO:0000313" key="1">
    <source>
        <dbReference type="EMBL" id="MFD1216479.1"/>
    </source>
</evidence>
<evidence type="ECO:0000313" key="2">
    <source>
        <dbReference type="Proteomes" id="UP001597264"/>
    </source>
</evidence>
<comment type="caution">
    <text evidence="1">The sequence shown here is derived from an EMBL/GenBank/DDBJ whole genome shotgun (WGS) entry which is preliminary data.</text>
</comment>
<keyword evidence="2" id="KW-1185">Reference proteome</keyword>